<dbReference type="EMBL" id="KL648097">
    <property type="protein sequence ID" value="KEY72077.1"/>
    <property type="molecule type" value="Genomic_DNA"/>
</dbReference>
<keyword evidence="2" id="KW-0813">Transport</keyword>
<feature type="transmembrane region" description="Helical" evidence="8">
    <location>
        <begin position="384"/>
        <end position="404"/>
    </location>
</feature>
<dbReference type="HOGENOM" id="CLU_007946_12_1_1"/>
<evidence type="ECO:0000256" key="6">
    <source>
        <dbReference type="ARBA" id="ARBA00023136"/>
    </source>
</evidence>
<feature type="transmembrane region" description="Helical" evidence="8">
    <location>
        <begin position="493"/>
        <end position="513"/>
    </location>
</feature>
<feature type="transmembrane region" description="Helical" evidence="8">
    <location>
        <begin position="284"/>
        <end position="304"/>
    </location>
</feature>
<organism evidence="10 11">
    <name type="scientific">Stachybotrys chartarum (strain CBS 109288 / IBT 7711)</name>
    <name type="common">Toxic black mold</name>
    <name type="synonym">Stilbospora chartarum</name>
    <dbReference type="NCBI Taxonomy" id="1280523"/>
    <lineage>
        <taxon>Eukaryota</taxon>
        <taxon>Fungi</taxon>
        <taxon>Dikarya</taxon>
        <taxon>Ascomycota</taxon>
        <taxon>Pezizomycotina</taxon>
        <taxon>Sordariomycetes</taxon>
        <taxon>Hypocreomycetidae</taxon>
        <taxon>Hypocreales</taxon>
        <taxon>Stachybotryaceae</taxon>
        <taxon>Stachybotrys</taxon>
    </lineage>
</organism>
<dbReference type="InterPro" id="IPR050524">
    <property type="entry name" value="APC_YAT"/>
</dbReference>
<evidence type="ECO:0000256" key="7">
    <source>
        <dbReference type="SAM" id="MobiDB-lite"/>
    </source>
</evidence>
<evidence type="ECO:0000256" key="4">
    <source>
        <dbReference type="ARBA" id="ARBA00022970"/>
    </source>
</evidence>
<feature type="region of interest" description="Disordered" evidence="7">
    <location>
        <begin position="1"/>
        <end position="24"/>
    </location>
</feature>
<feature type="transmembrane region" description="Helical" evidence="8">
    <location>
        <begin position="117"/>
        <end position="136"/>
    </location>
</feature>
<feature type="transmembrane region" description="Helical" evidence="8">
    <location>
        <begin position="162"/>
        <end position="183"/>
    </location>
</feature>
<feature type="transmembrane region" description="Helical" evidence="8">
    <location>
        <begin position="410"/>
        <end position="437"/>
    </location>
</feature>
<dbReference type="PANTHER" id="PTHR43341">
    <property type="entry name" value="AMINO ACID PERMEASE"/>
    <property type="match status" value="1"/>
</dbReference>
<sequence>MNDIKVQDAGYTGSDAEKSNSNDQPANLHIRGFETAADFQLHKGLKSRHITMIAIGGAIGTGLIIGTGRALANSGPGSLLIGYAFMGFLVWIVMCAVGEMAAWLPMSAGFSGYATRYCHPSLGFALGWVYWFKYIIVTPNQLTAGALAFQFWVDRDTVNPGVFIAIFLVAIFCINYFGGIKFFGEFEFWLSSFKVMVIVGIILFSLCIACGAGPNAERAPGFYTWQNPGAFRPLYAEGSLGRFLGFWAVMVNATFAYLGTELVGVTAAEAQSRKSVSKAIKLTFYRILIFYVLSVLLVGMIVPYDSDELAFALEAGSNANASPFVAAANIAGVEILPHILNVCILVFVFSAANSDLYIASRTLYGLASDESAPAIFKRTDRRGVPYPALFLCTAIAFIAFLNVSDDSRTVFLYFVNLVTIFGLLTWISILVSHIYFVKARRVQGIENSQLMFVAPLGLWGSYIALFFCCLVALTKNFEVFIERDGVSFDYRNFITGYLGIPVYIIFLFGHMFYTRSKGVKPHEADFYLGKDIVDRAEDAYNAAQAEKRLANAGRSNFYKRYVAWLF</sequence>
<dbReference type="Pfam" id="PF00324">
    <property type="entry name" value="AA_permease"/>
    <property type="match status" value="1"/>
</dbReference>
<dbReference type="PIRSF" id="PIRSF006060">
    <property type="entry name" value="AA_transporter"/>
    <property type="match status" value="1"/>
</dbReference>
<keyword evidence="11" id="KW-1185">Reference proteome</keyword>
<dbReference type="Gene3D" id="1.20.1740.10">
    <property type="entry name" value="Amino acid/polyamine transporter I"/>
    <property type="match status" value="1"/>
</dbReference>
<keyword evidence="3 8" id="KW-0812">Transmembrane</keyword>
<dbReference type="AlphaFoldDB" id="A0A084B3E8"/>
<dbReference type="PANTHER" id="PTHR43341:SF9">
    <property type="entry name" value="DICARBOXYLIC AMINO ACID PERMEASE"/>
    <property type="match status" value="1"/>
</dbReference>
<proteinExistence type="predicted"/>
<comment type="subcellular location">
    <subcellularLocation>
        <location evidence="1">Membrane</location>
        <topology evidence="1">Multi-pass membrane protein</topology>
    </subcellularLocation>
</comment>
<feature type="transmembrane region" description="Helical" evidence="8">
    <location>
        <begin position="243"/>
        <end position="263"/>
    </location>
</feature>
<evidence type="ECO:0000256" key="1">
    <source>
        <dbReference type="ARBA" id="ARBA00004141"/>
    </source>
</evidence>
<evidence type="ECO:0000259" key="9">
    <source>
        <dbReference type="Pfam" id="PF00324"/>
    </source>
</evidence>
<keyword evidence="4" id="KW-0029">Amino-acid transport</keyword>
<dbReference type="FunFam" id="1.20.1740.10:FF:000006">
    <property type="entry name" value="General amino acid permease"/>
    <property type="match status" value="1"/>
</dbReference>
<feature type="transmembrane region" description="Helical" evidence="8">
    <location>
        <begin position="324"/>
        <end position="352"/>
    </location>
</feature>
<accession>A0A084B3E8</accession>
<dbReference type="InterPro" id="IPR004841">
    <property type="entry name" value="AA-permease/SLC12A_dom"/>
</dbReference>
<reference evidence="10 11" key="1">
    <citation type="journal article" date="2014" name="BMC Genomics">
        <title>Comparative genome sequencing reveals chemotype-specific gene clusters in the toxigenic black mold Stachybotrys.</title>
        <authorList>
            <person name="Semeiks J."/>
            <person name="Borek D."/>
            <person name="Otwinowski Z."/>
            <person name="Grishin N.V."/>
        </authorList>
    </citation>
    <scope>NUCLEOTIDE SEQUENCE [LARGE SCALE GENOMIC DNA]</scope>
    <source>
        <strain evidence="11">CBS 109288 / IBT 7711</strain>
    </source>
</reference>
<evidence type="ECO:0000256" key="3">
    <source>
        <dbReference type="ARBA" id="ARBA00022692"/>
    </source>
</evidence>
<keyword evidence="6 8" id="KW-0472">Membrane</keyword>
<dbReference type="OrthoDB" id="3900342at2759"/>
<dbReference type="Proteomes" id="UP000028045">
    <property type="component" value="Unassembled WGS sequence"/>
</dbReference>
<evidence type="ECO:0000256" key="5">
    <source>
        <dbReference type="ARBA" id="ARBA00022989"/>
    </source>
</evidence>
<feature type="transmembrane region" description="Helical" evidence="8">
    <location>
        <begin position="50"/>
        <end position="68"/>
    </location>
</feature>
<evidence type="ECO:0000313" key="11">
    <source>
        <dbReference type="Proteomes" id="UP000028045"/>
    </source>
</evidence>
<dbReference type="PROSITE" id="PS00218">
    <property type="entry name" value="AMINO_ACID_PERMEASE_1"/>
    <property type="match status" value="1"/>
</dbReference>
<feature type="transmembrane region" description="Helical" evidence="8">
    <location>
        <begin position="449"/>
        <end position="473"/>
    </location>
</feature>
<evidence type="ECO:0000256" key="2">
    <source>
        <dbReference type="ARBA" id="ARBA00022448"/>
    </source>
</evidence>
<keyword evidence="5 8" id="KW-1133">Transmembrane helix</keyword>
<feature type="transmembrane region" description="Helical" evidence="8">
    <location>
        <begin position="80"/>
        <end position="105"/>
    </location>
</feature>
<feature type="transmembrane region" description="Helical" evidence="8">
    <location>
        <begin position="195"/>
        <end position="214"/>
    </location>
</feature>
<protein>
    <recommendedName>
        <fullName evidence="9">Amino acid permease/ SLC12A domain-containing protein</fullName>
    </recommendedName>
</protein>
<dbReference type="InterPro" id="IPR004840">
    <property type="entry name" value="Amino_acid_permease_CS"/>
</dbReference>
<evidence type="ECO:0000256" key="8">
    <source>
        <dbReference type="SAM" id="Phobius"/>
    </source>
</evidence>
<feature type="domain" description="Amino acid permease/ SLC12A" evidence="9">
    <location>
        <begin position="49"/>
        <end position="517"/>
    </location>
</feature>
<name>A0A084B3E8_STACB</name>
<evidence type="ECO:0000313" key="10">
    <source>
        <dbReference type="EMBL" id="KEY72077.1"/>
    </source>
</evidence>
<gene>
    <name evidence="10" type="ORF">S7711_00094</name>
</gene>
<dbReference type="GO" id="GO:0016020">
    <property type="term" value="C:membrane"/>
    <property type="evidence" value="ECO:0007669"/>
    <property type="project" value="UniProtKB-SubCell"/>
</dbReference>
<dbReference type="GO" id="GO:0015171">
    <property type="term" value="F:amino acid transmembrane transporter activity"/>
    <property type="evidence" value="ECO:0007669"/>
    <property type="project" value="TreeGrafter"/>
</dbReference>